<feature type="compositionally biased region" description="Pro residues" evidence="6">
    <location>
        <begin position="128"/>
        <end position="137"/>
    </location>
</feature>
<keyword evidence="3" id="KW-0611">Plant defense</keyword>
<evidence type="ECO:0000256" key="4">
    <source>
        <dbReference type="PROSITE-ProRule" id="PRU00285"/>
    </source>
</evidence>
<dbReference type="Proteomes" id="UP000250321">
    <property type="component" value="Unassembled WGS sequence"/>
</dbReference>
<evidence type="ECO:0000256" key="6">
    <source>
        <dbReference type="SAM" id="MobiDB-lite"/>
    </source>
</evidence>
<feature type="compositionally biased region" description="Basic and acidic residues" evidence="6">
    <location>
        <begin position="237"/>
        <end position="271"/>
    </location>
</feature>
<keyword evidence="7" id="KW-1133">Transmembrane helix</keyword>
<dbReference type="GO" id="GO:0034605">
    <property type="term" value="P:cellular response to heat"/>
    <property type="evidence" value="ECO:0007669"/>
    <property type="project" value="TreeGrafter"/>
</dbReference>
<dbReference type="OrthoDB" id="1431247at2759"/>
<comment type="caution">
    <text evidence="9">The sequence shown here is derived from an EMBL/GenBank/DDBJ whole genome shotgun (WGS) entry which is preliminary data.</text>
</comment>
<dbReference type="PROSITE" id="PS01031">
    <property type="entry name" value="SHSP"/>
    <property type="match status" value="1"/>
</dbReference>
<feature type="region of interest" description="Disordered" evidence="6">
    <location>
        <begin position="108"/>
        <end position="271"/>
    </location>
</feature>
<dbReference type="InterPro" id="IPR008978">
    <property type="entry name" value="HSP20-like_chaperone"/>
</dbReference>
<feature type="compositionally biased region" description="Polar residues" evidence="6">
    <location>
        <begin position="176"/>
        <end position="189"/>
    </location>
</feature>
<evidence type="ECO:0000313" key="9">
    <source>
        <dbReference type="EMBL" id="PQM33344.1"/>
    </source>
</evidence>
<protein>
    <submittedName>
        <fullName evidence="9">Protein RESTRICTED TEV MOVEMENT 2-like</fullName>
    </submittedName>
</protein>
<accession>A0A314UAD9</accession>
<evidence type="ECO:0000256" key="2">
    <source>
        <dbReference type="ARBA" id="ARBA00022475"/>
    </source>
</evidence>
<keyword evidence="7" id="KW-0812">Transmembrane</keyword>
<evidence type="ECO:0000256" key="3">
    <source>
        <dbReference type="ARBA" id="ARBA00022821"/>
    </source>
</evidence>
<dbReference type="PANTHER" id="PTHR43670:SF73">
    <property type="entry name" value="INACTIVE PROTEIN RESTRICTED TEV MOVEMENT 2-LIKE"/>
    <property type="match status" value="1"/>
</dbReference>
<dbReference type="GO" id="GO:0006952">
    <property type="term" value="P:defense response"/>
    <property type="evidence" value="ECO:0007669"/>
    <property type="project" value="UniProtKB-KW"/>
</dbReference>
<keyword evidence="7" id="KW-0472">Membrane</keyword>
<dbReference type="EMBL" id="PJQY01003933">
    <property type="protein sequence ID" value="PQM33344.1"/>
    <property type="molecule type" value="Genomic_DNA"/>
</dbReference>
<feature type="domain" description="SHSP" evidence="8">
    <location>
        <begin position="11"/>
        <end position="116"/>
    </location>
</feature>
<dbReference type="Pfam" id="PF00011">
    <property type="entry name" value="HSP20"/>
    <property type="match status" value="1"/>
</dbReference>
<dbReference type="Gene3D" id="2.60.40.790">
    <property type="match status" value="1"/>
</dbReference>
<evidence type="ECO:0000256" key="1">
    <source>
        <dbReference type="ARBA" id="ARBA00004162"/>
    </source>
</evidence>
<keyword evidence="2" id="KW-1003">Cell membrane</keyword>
<evidence type="ECO:0000259" key="8">
    <source>
        <dbReference type="PROSITE" id="PS01031"/>
    </source>
</evidence>
<comment type="similarity">
    <text evidence="4 5">Belongs to the small heat shock protein (HSP20) family.</text>
</comment>
<gene>
    <name evidence="9" type="ORF">Pyn_13087</name>
</gene>
<evidence type="ECO:0000256" key="7">
    <source>
        <dbReference type="SAM" id="Phobius"/>
    </source>
</evidence>
<dbReference type="SUPFAM" id="SSF49764">
    <property type="entry name" value="HSP20-like chaperones"/>
    <property type="match status" value="1"/>
</dbReference>
<comment type="subcellular location">
    <subcellularLocation>
        <location evidence="1">Cell membrane</location>
        <topology evidence="1">Single-pass membrane protein</topology>
    </subcellularLocation>
</comment>
<dbReference type="InterPro" id="IPR002068">
    <property type="entry name" value="A-crystallin/Hsp20_dom"/>
</dbReference>
<dbReference type="GO" id="GO:0005886">
    <property type="term" value="C:plasma membrane"/>
    <property type="evidence" value="ECO:0007669"/>
    <property type="project" value="UniProtKB-SubCell"/>
</dbReference>
<name>A0A314UAD9_PRUYE</name>
<feature type="compositionally biased region" description="Polar residues" evidence="6">
    <location>
        <begin position="196"/>
        <end position="211"/>
    </location>
</feature>
<reference evidence="9 10" key="1">
    <citation type="submission" date="2018-02" db="EMBL/GenBank/DDBJ databases">
        <title>Draft genome of wild Prunus yedoensis var. nudiflora.</title>
        <authorList>
            <person name="Baek S."/>
            <person name="Kim J.-H."/>
            <person name="Choi K."/>
            <person name="Kim G.-B."/>
            <person name="Cho A."/>
            <person name="Jang H."/>
            <person name="Shin C.-H."/>
            <person name="Yu H.-J."/>
            <person name="Mun J.-H."/>
        </authorList>
    </citation>
    <scope>NUCLEOTIDE SEQUENCE [LARGE SCALE GENOMIC DNA]</scope>
    <source>
        <strain evidence="10">cv. Jeju island</strain>
        <tissue evidence="9">Leaf</tissue>
    </source>
</reference>
<dbReference type="CDD" id="cd06464">
    <property type="entry name" value="ACD_sHsps-like"/>
    <property type="match status" value="1"/>
</dbReference>
<dbReference type="PANTHER" id="PTHR43670">
    <property type="entry name" value="HEAT SHOCK PROTEIN 26"/>
    <property type="match status" value="1"/>
</dbReference>
<feature type="transmembrane region" description="Helical" evidence="7">
    <location>
        <begin position="315"/>
        <end position="332"/>
    </location>
</feature>
<proteinExistence type="inferred from homology"/>
<feature type="compositionally biased region" description="Pro residues" evidence="6">
    <location>
        <begin position="144"/>
        <end position="153"/>
    </location>
</feature>
<evidence type="ECO:0000313" key="10">
    <source>
        <dbReference type="Proteomes" id="UP000250321"/>
    </source>
</evidence>
<keyword evidence="10" id="KW-1185">Reference proteome</keyword>
<sequence length="347" mass="38589">MEGKLVAANTNRVYQDIEPLEEWVREQASDAFLVHLSGYKKENLKIQVTSARYVRVLGERPLGGNNWERFRKEFPIPSNCDPNDISAKFENGVLSVKLPKMIAPAVETKVPKTATTEAPKPPTKEAPKPPTQEAPKPPTKEAPKPPTQEAPKPPTKEAPKPPATEAPKLPKPMSTGGPQPQKTGANNQEQIKKSNEATSLGQHSNYAPPQTTEKEPSRVSKSSNQVEAEASNAAQKTMDKEESGDGLDKIAAKSTEKLHEDRGKRVEDSTKEDLRRALFGHPEENAGVEKCSFSYNFKQAVDRLVMEMKQQPRKMVNLGLAFLFVLVLWLYVKHTISSIQEIKRQEL</sequence>
<dbReference type="AlphaFoldDB" id="A0A314UAD9"/>
<evidence type="ECO:0000256" key="5">
    <source>
        <dbReference type="RuleBase" id="RU003616"/>
    </source>
</evidence>
<feature type="compositionally biased region" description="Low complexity" evidence="6">
    <location>
        <begin position="108"/>
        <end position="118"/>
    </location>
</feature>
<organism evidence="9 10">
    <name type="scientific">Prunus yedoensis var. nudiflora</name>
    <dbReference type="NCBI Taxonomy" id="2094558"/>
    <lineage>
        <taxon>Eukaryota</taxon>
        <taxon>Viridiplantae</taxon>
        <taxon>Streptophyta</taxon>
        <taxon>Embryophyta</taxon>
        <taxon>Tracheophyta</taxon>
        <taxon>Spermatophyta</taxon>
        <taxon>Magnoliopsida</taxon>
        <taxon>eudicotyledons</taxon>
        <taxon>Gunneridae</taxon>
        <taxon>Pentapetalae</taxon>
        <taxon>rosids</taxon>
        <taxon>fabids</taxon>
        <taxon>Rosales</taxon>
        <taxon>Rosaceae</taxon>
        <taxon>Amygdaloideae</taxon>
        <taxon>Amygdaleae</taxon>
        <taxon>Prunus</taxon>
    </lineage>
</organism>